<dbReference type="AlphaFoldDB" id="A0A4D6LBE0"/>
<evidence type="ECO:0000313" key="6">
    <source>
        <dbReference type="Proteomes" id="UP000501690"/>
    </source>
</evidence>
<dbReference type="InterPro" id="IPR008978">
    <property type="entry name" value="HSP20-like_chaperone"/>
</dbReference>
<dbReference type="Proteomes" id="UP000501690">
    <property type="component" value="Linkage Group LG3"/>
</dbReference>
<evidence type="ECO:0000313" key="5">
    <source>
        <dbReference type="EMBL" id="QCD85849.1"/>
    </source>
</evidence>
<evidence type="ECO:0000256" key="2">
    <source>
        <dbReference type="SAM" id="MobiDB-lite"/>
    </source>
</evidence>
<dbReference type="EMBL" id="CP039347">
    <property type="protein sequence ID" value="QCD85849.1"/>
    <property type="molecule type" value="Genomic_DNA"/>
</dbReference>
<dbReference type="InterPro" id="IPR002068">
    <property type="entry name" value="A-crystallin/Hsp20_dom"/>
</dbReference>
<keyword evidence="6" id="KW-1185">Reference proteome</keyword>
<dbReference type="SUPFAM" id="SSF49764">
    <property type="entry name" value="HSP20-like chaperones"/>
    <property type="match status" value="1"/>
</dbReference>
<sequence>MELQSNLTTRIWQPKLETEETPESHSLLVHLPGYAEDDIGAEFEYDYRRVRVFGGRSLGDNRSIRFNIAYAVPMNCDVKKLKGVFKGEIYSIIMPKVTISREVQGQIENCDEPKSIIESQITSPKSDSVPQKREEGVSEDGKNQRKVRFESSEKKRVEGKERKEESENGCASGKPYIECKEKEEMNGEVGDIGSSKRVGIKGFNEEEDKHVLLYTSATVLVLALGVYASYKLRSLART</sequence>
<proteinExistence type="inferred from homology"/>
<name>A0A4D6LBE0_VIGUN</name>
<feature type="region of interest" description="Disordered" evidence="2">
    <location>
        <begin position="114"/>
        <end position="172"/>
    </location>
</feature>
<feature type="compositionally biased region" description="Basic and acidic residues" evidence="2">
    <location>
        <begin position="130"/>
        <end position="166"/>
    </location>
</feature>
<evidence type="ECO:0000256" key="1">
    <source>
        <dbReference type="PROSITE-ProRule" id="PRU00285"/>
    </source>
</evidence>
<keyword evidence="5" id="KW-0346">Stress response</keyword>
<keyword evidence="3" id="KW-0472">Membrane</keyword>
<keyword evidence="3" id="KW-0812">Transmembrane</keyword>
<organism evidence="5 6">
    <name type="scientific">Vigna unguiculata</name>
    <name type="common">Cowpea</name>
    <dbReference type="NCBI Taxonomy" id="3917"/>
    <lineage>
        <taxon>Eukaryota</taxon>
        <taxon>Viridiplantae</taxon>
        <taxon>Streptophyta</taxon>
        <taxon>Embryophyta</taxon>
        <taxon>Tracheophyta</taxon>
        <taxon>Spermatophyta</taxon>
        <taxon>Magnoliopsida</taxon>
        <taxon>eudicotyledons</taxon>
        <taxon>Gunneridae</taxon>
        <taxon>Pentapetalae</taxon>
        <taxon>rosids</taxon>
        <taxon>fabids</taxon>
        <taxon>Fabales</taxon>
        <taxon>Fabaceae</taxon>
        <taxon>Papilionoideae</taxon>
        <taxon>50 kb inversion clade</taxon>
        <taxon>NPAAA clade</taxon>
        <taxon>indigoferoid/millettioid clade</taxon>
        <taxon>Phaseoleae</taxon>
        <taxon>Vigna</taxon>
    </lineage>
</organism>
<feature type="domain" description="SHSP" evidence="4">
    <location>
        <begin position="7"/>
        <end position="110"/>
    </location>
</feature>
<comment type="similarity">
    <text evidence="1">Belongs to the small heat shock protein (HSP20) family.</text>
</comment>
<feature type="transmembrane region" description="Helical" evidence="3">
    <location>
        <begin position="211"/>
        <end position="230"/>
    </location>
</feature>
<evidence type="ECO:0000259" key="4">
    <source>
        <dbReference type="PROSITE" id="PS01031"/>
    </source>
</evidence>
<accession>A0A4D6LBE0</accession>
<gene>
    <name evidence="5" type="ORF">DEO72_LG3g370</name>
</gene>
<keyword evidence="3" id="KW-1133">Transmembrane helix</keyword>
<dbReference type="Gramene" id="Vigun11g030300.1.v1.2">
    <property type="protein sequence ID" value="Vigun11g030300.1.v1.2"/>
    <property type="gene ID" value="Vigun11g030300.v1.2"/>
</dbReference>
<dbReference type="OrthoDB" id="1431247at2759"/>
<dbReference type="CDD" id="cd06464">
    <property type="entry name" value="ACD_sHsps-like"/>
    <property type="match status" value="1"/>
</dbReference>
<evidence type="ECO:0000256" key="3">
    <source>
        <dbReference type="SAM" id="Phobius"/>
    </source>
</evidence>
<dbReference type="Gene3D" id="2.60.40.790">
    <property type="match status" value="1"/>
</dbReference>
<feature type="compositionally biased region" description="Polar residues" evidence="2">
    <location>
        <begin position="117"/>
        <end position="129"/>
    </location>
</feature>
<dbReference type="PROSITE" id="PS01031">
    <property type="entry name" value="SHSP"/>
    <property type="match status" value="1"/>
</dbReference>
<reference evidence="5 6" key="1">
    <citation type="submission" date="2019-04" db="EMBL/GenBank/DDBJ databases">
        <title>An improved genome assembly and genetic linkage map for asparagus bean, Vigna unguiculata ssp. sesquipedialis.</title>
        <authorList>
            <person name="Xia Q."/>
            <person name="Zhang R."/>
            <person name="Dong Y."/>
        </authorList>
    </citation>
    <scope>NUCLEOTIDE SEQUENCE [LARGE SCALE GENOMIC DNA]</scope>
    <source>
        <tissue evidence="5">Leaf</tissue>
    </source>
</reference>
<protein>
    <submittedName>
        <fullName evidence="5">Small heat shock protein HSP20</fullName>
    </submittedName>
</protein>